<evidence type="ECO:0000256" key="2">
    <source>
        <dbReference type="ARBA" id="ARBA00008834"/>
    </source>
</evidence>
<gene>
    <name evidence="12" type="primary">LOC110770209</name>
</gene>
<dbReference type="PANTHER" id="PTHR31375">
    <property type="match status" value="1"/>
</dbReference>
<evidence type="ECO:0000313" key="12">
    <source>
        <dbReference type="RefSeq" id="XP_021829985.1"/>
    </source>
</evidence>
<protein>
    <submittedName>
        <fullName evidence="12">Exopolygalacturonase-like</fullName>
    </submittedName>
</protein>
<dbReference type="SUPFAM" id="SSF51126">
    <property type="entry name" value="Pectin lyase-like"/>
    <property type="match status" value="1"/>
</dbReference>
<organism evidence="11 12">
    <name type="scientific">Prunus avium</name>
    <name type="common">Cherry</name>
    <name type="synonym">Cerasus avium</name>
    <dbReference type="NCBI Taxonomy" id="42229"/>
    <lineage>
        <taxon>Eukaryota</taxon>
        <taxon>Viridiplantae</taxon>
        <taxon>Streptophyta</taxon>
        <taxon>Embryophyta</taxon>
        <taxon>Tracheophyta</taxon>
        <taxon>Spermatophyta</taxon>
        <taxon>Magnoliopsida</taxon>
        <taxon>eudicotyledons</taxon>
        <taxon>Gunneridae</taxon>
        <taxon>Pentapetalae</taxon>
        <taxon>rosids</taxon>
        <taxon>fabids</taxon>
        <taxon>Rosales</taxon>
        <taxon>Rosaceae</taxon>
        <taxon>Amygdaloideae</taxon>
        <taxon>Amygdaleae</taxon>
        <taxon>Prunus</taxon>
    </lineage>
</organism>
<dbReference type="InterPro" id="IPR000743">
    <property type="entry name" value="Glyco_hydro_28"/>
</dbReference>
<dbReference type="FunFam" id="2.160.20.10:FF:000004">
    <property type="entry name" value="Pectin lyase-like superfamily protein"/>
    <property type="match status" value="1"/>
</dbReference>
<comment type="subcellular location">
    <subcellularLocation>
        <location evidence="1">Secreted</location>
        <location evidence="1">Cell wall</location>
    </subcellularLocation>
</comment>
<dbReference type="Proteomes" id="UP000515124">
    <property type="component" value="Unplaced"/>
</dbReference>
<evidence type="ECO:0000313" key="11">
    <source>
        <dbReference type="Proteomes" id="UP000515124"/>
    </source>
</evidence>
<evidence type="ECO:0000256" key="7">
    <source>
        <dbReference type="ARBA" id="ARBA00023316"/>
    </source>
</evidence>
<dbReference type="KEGG" id="pavi:110770209"/>
<dbReference type="InterPro" id="IPR011050">
    <property type="entry name" value="Pectin_lyase_fold/virulence"/>
</dbReference>
<dbReference type="AlphaFoldDB" id="A0A6P5TSA8"/>
<evidence type="ECO:0000256" key="9">
    <source>
        <dbReference type="RuleBase" id="RU361169"/>
    </source>
</evidence>
<proteinExistence type="inferred from homology"/>
<evidence type="ECO:0000256" key="10">
    <source>
        <dbReference type="SAM" id="SignalP"/>
    </source>
</evidence>
<dbReference type="GeneID" id="110770209"/>
<evidence type="ECO:0000256" key="5">
    <source>
        <dbReference type="ARBA" id="ARBA00022801"/>
    </source>
</evidence>
<evidence type="ECO:0000256" key="8">
    <source>
        <dbReference type="PROSITE-ProRule" id="PRU10052"/>
    </source>
</evidence>
<dbReference type="GO" id="GO:0004650">
    <property type="term" value="F:polygalacturonase activity"/>
    <property type="evidence" value="ECO:0007669"/>
    <property type="project" value="InterPro"/>
</dbReference>
<reference evidence="12" key="1">
    <citation type="submission" date="2025-08" db="UniProtKB">
        <authorList>
            <consortium name="RefSeq"/>
        </authorList>
    </citation>
    <scope>IDENTIFICATION</scope>
</reference>
<keyword evidence="7" id="KW-0961">Cell wall biogenesis/degradation</keyword>
<dbReference type="PROSITE" id="PS00502">
    <property type="entry name" value="POLYGALACTURONASE"/>
    <property type="match status" value="1"/>
</dbReference>
<name>A0A6P5TSA8_PRUAV</name>
<comment type="similarity">
    <text evidence="2 9">Belongs to the glycosyl hydrolase 28 family.</text>
</comment>
<sequence length="404" mass="43774">MAGDWIFVFLLLASIAKVQSSVFDVTSAAYGGKPNSDITQALANAWRDACASTWPTKVVIPKGTYYLRGAILQGPCKAPIEVQVQGNLKAPLDSKYLTKQDTWVGFQYVDRFTLYGGGTFDGQNNCYKNKYCKATDAVNLRFDFVTNAMIRDITSLDSKHFHINVFGCRNVTFQYVTITAPEDSANTDGIHIGRSYGITVDHTTIGTGDDCISLGDGSQRIIVTNVTCGPGHGISIGSLGKYQSEDPVAGVIVKNCTLTNTQNGLRIKTWPGSPAFGTATHIHFQDIAMVNVGNPIFIDQQYCPYSQCAQKAPSTVQISGVTFANIKGTSATPVAVQLMCSRKLPCQNVGLEDIDITYSGDKGPLTSQCAYVKPQFTRVANPLACATNPFSLRSRRNRANVLSR</sequence>
<dbReference type="InterPro" id="IPR012334">
    <property type="entry name" value="Pectin_lyas_fold"/>
</dbReference>
<dbReference type="RefSeq" id="XP_021829985.1">
    <property type="nucleotide sequence ID" value="XM_021974293.1"/>
</dbReference>
<dbReference type="GO" id="GO:0071555">
    <property type="term" value="P:cell wall organization"/>
    <property type="evidence" value="ECO:0007669"/>
    <property type="project" value="UniProtKB-KW"/>
</dbReference>
<accession>A0A6P5TSA8</accession>
<evidence type="ECO:0000256" key="3">
    <source>
        <dbReference type="ARBA" id="ARBA00022512"/>
    </source>
</evidence>
<evidence type="ECO:0000256" key="4">
    <source>
        <dbReference type="ARBA" id="ARBA00022525"/>
    </source>
</evidence>
<dbReference type="GO" id="GO:0005975">
    <property type="term" value="P:carbohydrate metabolic process"/>
    <property type="evidence" value="ECO:0007669"/>
    <property type="project" value="InterPro"/>
</dbReference>
<dbReference type="Pfam" id="PF00295">
    <property type="entry name" value="Glyco_hydro_28"/>
    <property type="match status" value="1"/>
</dbReference>
<keyword evidence="6 9" id="KW-0326">Glycosidase</keyword>
<dbReference type="SMART" id="SM00710">
    <property type="entry name" value="PbH1"/>
    <property type="match status" value="5"/>
</dbReference>
<feature type="active site" evidence="8">
    <location>
        <position position="232"/>
    </location>
</feature>
<keyword evidence="3" id="KW-0134">Cell wall</keyword>
<dbReference type="Gene3D" id="2.160.20.10">
    <property type="entry name" value="Single-stranded right-handed beta-helix, Pectin lyase-like"/>
    <property type="match status" value="1"/>
</dbReference>
<keyword evidence="4" id="KW-0964">Secreted</keyword>
<feature type="chain" id="PRO_5027560087" evidence="10">
    <location>
        <begin position="21"/>
        <end position="404"/>
    </location>
</feature>
<evidence type="ECO:0000256" key="1">
    <source>
        <dbReference type="ARBA" id="ARBA00004191"/>
    </source>
</evidence>
<feature type="signal peptide" evidence="10">
    <location>
        <begin position="1"/>
        <end position="20"/>
    </location>
</feature>
<keyword evidence="5 9" id="KW-0378">Hydrolase</keyword>
<evidence type="ECO:0000256" key="6">
    <source>
        <dbReference type="ARBA" id="ARBA00023295"/>
    </source>
</evidence>
<keyword evidence="11" id="KW-1185">Reference proteome</keyword>
<keyword evidence="10" id="KW-0732">Signal</keyword>
<dbReference type="InterPro" id="IPR006626">
    <property type="entry name" value="PbH1"/>
</dbReference>